<keyword evidence="4 7" id="KW-1133">Transmembrane helix</keyword>
<dbReference type="OrthoDB" id="4544213at2"/>
<keyword evidence="3 7" id="KW-0812">Transmembrane</keyword>
<dbReference type="GO" id="GO:0005886">
    <property type="term" value="C:plasma membrane"/>
    <property type="evidence" value="ECO:0007669"/>
    <property type="project" value="UniProtKB-SubCell"/>
</dbReference>
<feature type="transmembrane region" description="Helical" evidence="7">
    <location>
        <begin position="40"/>
        <end position="67"/>
    </location>
</feature>
<feature type="transmembrane region" description="Helical" evidence="7">
    <location>
        <begin position="404"/>
        <end position="422"/>
    </location>
</feature>
<dbReference type="Pfam" id="PF07690">
    <property type="entry name" value="MFS_1"/>
    <property type="match status" value="1"/>
</dbReference>
<keyword evidence="5 7" id="KW-0472">Membrane</keyword>
<keyword evidence="10" id="KW-1185">Reference proteome</keyword>
<feature type="compositionally biased region" description="Basic and acidic residues" evidence="6">
    <location>
        <begin position="14"/>
        <end position="30"/>
    </location>
</feature>
<feature type="domain" description="Major facilitator superfamily (MFS) profile" evidence="8">
    <location>
        <begin position="39"/>
        <end position="427"/>
    </location>
</feature>
<feature type="transmembrane region" description="Helical" evidence="7">
    <location>
        <begin position="104"/>
        <end position="125"/>
    </location>
</feature>
<dbReference type="HOGENOM" id="CLU_034180_13_4_11"/>
<evidence type="ECO:0000256" key="7">
    <source>
        <dbReference type="SAM" id="Phobius"/>
    </source>
</evidence>
<feature type="transmembrane region" description="Helical" evidence="7">
    <location>
        <begin position="281"/>
        <end position="303"/>
    </location>
</feature>
<evidence type="ECO:0000256" key="5">
    <source>
        <dbReference type="ARBA" id="ARBA00023136"/>
    </source>
</evidence>
<protein>
    <recommendedName>
        <fullName evidence="8">Major facilitator superfamily (MFS) profile domain-containing protein</fullName>
    </recommendedName>
</protein>
<feature type="transmembrane region" description="Helical" evidence="7">
    <location>
        <begin position="252"/>
        <end position="275"/>
    </location>
</feature>
<feature type="region of interest" description="Disordered" evidence="6">
    <location>
        <begin position="1"/>
        <end position="30"/>
    </location>
</feature>
<dbReference type="EMBL" id="HE971709">
    <property type="protein sequence ID" value="CCK30435.1"/>
    <property type="molecule type" value="Genomic_DNA"/>
</dbReference>
<name>K4RB63_STRDJ</name>
<dbReference type="CDD" id="cd06173">
    <property type="entry name" value="MFS_MefA_like"/>
    <property type="match status" value="1"/>
</dbReference>
<evidence type="ECO:0000256" key="1">
    <source>
        <dbReference type="ARBA" id="ARBA00004651"/>
    </source>
</evidence>
<dbReference type="PANTHER" id="PTHR23513">
    <property type="entry name" value="INTEGRAL MEMBRANE EFFLUX PROTEIN-RELATED"/>
    <property type="match status" value="1"/>
</dbReference>
<dbReference type="PATRIC" id="fig|1214101.3.peg.6138"/>
<organism evidence="9 10">
    <name type="scientific">Streptomyces davaonensis (strain DSM 101723 / JCM 4913 / KCC S-0913 / 768)</name>
    <dbReference type="NCBI Taxonomy" id="1214101"/>
    <lineage>
        <taxon>Bacteria</taxon>
        <taxon>Bacillati</taxon>
        <taxon>Actinomycetota</taxon>
        <taxon>Actinomycetes</taxon>
        <taxon>Kitasatosporales</taxon>
        <taxon>Streptomycetaceae</taxon>
        <taxon>Streptomyces</taxon>
    </lineage>
</organism>
<feature type="compositionally biased region" description="Acidic residues" evidence="6">
    <location>
        <begin position="447"/>
        <end position="459"/>
    </location>
</feature>
<feature type="transmembrane region" description="Helical" evidence="7">
    <location>
        <begin position="199"/>
        <end position="216"/>
    </location>
</feature>
<evidence type="ECO:0000313" key="10">
    <source>
        <dbReference type="Proteomes" id="UP000008043"/>
    </source>
</evidence>
<dbReference type="PANTHER" id="PTHR23513:SF11">
    <property type="entry name" value="STAPHYLOFERRIN A TRANSPORTER"/>
    <property type="match status" value="1"/>
</dbReference>
<dbReference type="KEGG" id="sdv:BN159_6056"/>
<evidence type="ECO:0000256" key="4">
    <source>
        <dbReference type="ARBA" id="ARBA00022989"/>
    </source>
</evidence>
<keyword evidence="2" id="KW-1003">Cell membrane</keyword>
<feature type="transmembrane region" description="Helical" evidence="7">
    <location>
        <begin position="79"/>
        <end position="97"/>
    </location>
</feature>
<dbReference type="SUPFAM" id="SSF103473">
    <property type="entry name" value="MFS general substrate transporter"/>
    <property type="match status" value="1"/>
</dbReference>
<dbReference type="InterPro" id="IPR036259">
    <property type="entry name" value="MFS_trans_sf"/>
</dbReference>
<proteinExistence type="predicted"/>
<dbReference type="GO" id="GO:0022857">
    <property type="term" value="F:transmembrane transporter activity"/>
    <property type="evidence" value="ECO:0007669"/>
    <property type="project" value="InterPro"/>
</dbReference>
<evidence type="ECO:0000313" key="9">
    <source>
        <dbReference type="EMBL" id="CCK30435.1"/>
    </source>
</evidence>
<feature type="region of interest" description="Disordered" evidence="6">
    <location>
        <begin position="437"/>
        <end position="471"/>
    </location>
</feature>
<dbReference type="InterPro" id="IPR020846">
    <property type="entry name" value="MFS_dom"/>
</dbReference>
<comment type="subcellular location">
    <subcellularLocation>
        <location evidence="1">Cell membrane</location>
        <topology evidence="1">Multi-pass membrane protein</topology>
    </subcellularLocation>
</comment>
<dbReference type="PROSITE" id="PS50850">
    <property type="entry name" value="MFS"/>
    <property type="match status" value="1"/>
</dbReference>
<reference evidence="9 10" key="1">
    <citation type="journal article" date="2012" name="J. Bacteriol.">
        <title>Genome sequence of the bacterium Streptomyces davawensis JCM 4913 and heterologous production of the unique antibiotic roseoflavin.</title>
        <authorList>
            <person name="Jankowitsch F."/>
            <person name="Schwarz J."/>
            <person name="Ruckert C."/>
            <person name="Gust B."/>
            <person name="Szczepanowski R."/>
            <person name="Blom J."/>
            <person name="Pelzer S."/>
            <person name="Kalinowski J."/>
            <person name="Mack M."/>
        </authorList>
    </citation>
    <scope>NUCLEOTIDE SEQUENCE [LARGE SCALE GENOMIC DNA]</scope>
    <source>
        <strain evidence="10">DSM 101723 / JCM 4913 / KCC S-0913 / 768</strain>
    </source>
</reference>
<dbReference type="Gene3D" id="1.20.1250.20">
    <property type="entry name" value="MFS general substrate transporter like domains"/>
    <property type="match status" value="1"/>
</dbReference>
<dbReference type="eggNOG" id="COG2814">
    <property type="taxonomic scope" value="Bacteria"/>
</dbReference>
<dbReference type="InterPro" id="IPR011701">
    <property type="entry name" value="MFS"/>
</dbReference>
<accession>K4RB63</accession>
<sequence>MAQSPPEETDGSGEAERSEESAQTKGGEERAPSLWRNRDYLSWWTGNGLSTLGTSVSTLAFPLLMLYETGSATQAGTITVLHMLGKLGTLAVGGALADRISRRAILCVVPLIEALAMGAVALLVYRGDPAVLALDLLALVSGLAAGLKIGVSTPVLRRVVPKEQIANATAQGMGRDMVLQLLGAPLGGLLYSAARWIPFLFDALSFVFVTLGTLFIRRPLGPDRKNDEQRPGLLTEMGDGLRMIRRSDYLRFTIAWGALLNTVAQGFTLLFIVLVQHRGGSPTAVGVVTSLAVAGGVVGAVLGPTLMQQLGARRVLHAAAWIFVASFAVVGLVPEPWQIGLVMMVGMISMVPMNVVTESYEVRLVPDAYLGRVAATSRFCFQGVQWVGPLAAGVLADTLGPESAALVLAGVMAVLAVVLHLGRRNLALLDSPLADVQELPAPNDRDPQDEDPQDQDPEDGVLTGPSKGSAS</sequence>
<feature type="transmembrane region" description="Helical" evidence="7">
    <location>
        <begin position="315"/>
        <end position="333"/>
    </location>
</feature>
<evidence type="ECO:0000256" key="6">
    <source>
        <dbReference type="SAM" id="MobiDB-lite"/>
    </source>
</evidence>
<evidence type="ECO:0000259" key="8">
    <source>
        <dbReference type="PROSITE" id="PS50850"/>
    </source>
</evidence>
<dbReference type="AlphaFoldDB" id="K4RB63"/>
<gene>
    <name evidence="9" type="ORF">BN159_6056</name>
</gene>
<dbReference type="Proteomes" id="UP000008043">
    <property type="component" value="Chromosome"/>
</dbReference>
<evidence type="ECO:0000256" key="2">
    <source>
        <dbReference type="ARBA" id="ARBA00022475"/>
    </source>
</evidence>
<evidence type="ECO:0000256" key="3">
    <source>
        <dbReference type="ARBA" id="ARBA00022692"/>
    </source>
</evidence>
<dbReference type="RefSeq" id="WP_015660771.1">
    <property type="nucleotide sequence ID" value="NC_020504.1"/>
</dbReference>
<dbReference type="STRING" id="1214101.BN159_6056"/>